<dbReference type="SUPFAM" id="SSF51064">
    <property type="entry name" value="Head domain of nucleotide exchange factor GrpE"/>
    <property type="match status" value="1"/>
</dbReference>
<reference evidence="7" key="1">
    <citation type="journal article" date="2020" name="mSystems">
        <title>Genome- and Community-Level Interaction Insights into Carbon Utilization and Element Cycling Functions of Hydrothermarchaeota in Hydrothermal Sediment.</title>
        <authorList>
            <person name="Zhou Z."/>
            <person name="Liu Y."/>
            <person name="Xu W."/>
            <person name="Pan J."/>
            <person name="Luo Z.H."/>
            <person name="Li M."/>
        </authorList>
    </citation>
    <scope>NUCLEOTIDE SEQUENCE [LARGE SCALE GENOMIC DNA]</scope>
    <source>
        <strain evidence="7">SpSt-774</strain>
    </source>
</reference>
<evidence type="ECO:0000313" key="7">
    <source>
        <dbReference type="EMBL" id="HGV97278.1"/>
    </source>
</evidence>
<evidence type="ECO:0000256" key="5">
    <source>
        <dbReference type="RuleBase" id="RU004478"/>
    </source>
</evidence>
<dbReference type="CDD" id="cd00446">
    <property type="entry name" value="GrpE"/>
    <property type="match status" value="1"/>
</dbReference>
<evidence type="ECO:0000256" key="2">
    <source>
        <dbReference type="ARBA" id="ARBA00023186"/>
    </source>
</evidence>
<organism evidence="7">
    <name type="scientific">candidate division WOR-3 bacterium</name>
    <dbReference type="NCBI Taxonomy" id="2052148"/>
    <lineage>
        <taxon>Bacteria</taxon>
        <taxon>Bacteria division WOR-3</taxon>
    </lineage>
</organism>
<gene>
    <name evidence="3" type="primary">grpE</name>
    <name evidence="7" type="ORF">ENV60_03150</name>
</gene>
<dbReference type="InterPro" id="IPR009012">
    <property type="entry name" value="GrpE_head"/>
</dbReference>
<protein>
    <recommendedName>
        <fullName evidence="3 4">Protein GrpE</fullName>
    </recommendedName>
    <alternativeName>
        <fullName evidence="3">HSP-70 cofactor</fullName>
    </alternativeName>
</protein>
<dbReference type="PANTHER" id="PTHR21237:SF23">
    <property type="entry name" value="GRPE PROTEIN HOMOLOG, MITOCHONDRIAL"/>
    <property type="match status" value="1"/>
</dbReference>
<dbReference type="Pfam" id="PF01025">
    <property type="entry name" value="GrpE"/>
    <property type="match status" value="1"/>
</dbReference>
<evidence type="ECO:0000256" key="3">
    <source>
        <dbReference type="HAMAP-Rule" id="MF_01151"/>
    </source>
</evidence>
<dbReference type="GO" id="GO:0042803">
    <property type="term" value="F:protein homodimerization activity"/>
    <property type="evidence" value="ECO:0007669"/>
    <property type="project" value="InterPro"/>
</dbReference>
<evidence type="ECO:0000256" key="6">
    <source>
        <dbReference type="SAM" id="Coils"/>
    </source>
</evidence>
<dbReference type="SUPFAM" id="SSF58014">
    <property type="entry name" value="Coiled-coil domain of nucleotide exchange factor GrpE"/>
    <property type="match status" value="1"/>
</dbReference>
<accession>A0A7C4XKB6</accession>
<dbReference type="Gene3D" id="2.30.22.10">
    <property type="entry name" value="Head domain of nucleotide exchange factor GrpE"/>
    <property type="match status" value="1"/>
</dbReference>
<feature type="coiled-coil region" evidence="6">
    <location>
        <begin position="33"/>
        <end position="71"/>
    </location>
</feature>
<evidence type="ECO:0000256" key="1">
    <source>
        <dbReference type="ARBA" id="ARBA00009054"/>
    </source>
</evidence>
<keyword evidence="6" id="KW-0175">Coiled coil</keyword>
<evidence type="ECO:0000256" key="4">
    <source>
        <dbReference type="RuleBase" id="RU000639"/>
    </source>
</evidence>
<dbReference type="PANTHER" id="PTHR21237">
    <property type="entry name" value="GRPE PROTEIN"/>
    <property type="match status" value="1"/>
</dbReference>
<keyword evidence="3 4" id="KW-0346">Stress response</keyword>
<comment type="caution">
    <text evidence="7">The sequence shown here is derived from an EMBL/GenBank/DDBJ whole genome shotgun (WGS) entry which is preliminary data.</text>
</comment>
<dbReference type="GO" id="GO:0051082">
    <property type="term" value="F:unfolded protein binding"/>
    <property type="evidence" value="ECO:0007669"/>
    <property type="project" value="TreeGrafter"/>
</dbReference>
<dbReference type="GO" id="GO:0051087">
    <property type="term" value="F:protein-folding chaperone binding"/>
    <property type="evidence" value="ECO:0007669"/>
    <property type="project" value="InterPro"/>
</dbReference>
<keyword evidence="2 3" id="KW-0143">Chaperone</keyword>
<dbReference type="InterPro" id="IPR000740">
    <property type="entry name" value="GrpE"/>
</dbReference>
<dbReference type="GO" id="GO:0000774">
    <property type="term" value="F:adenyl-nucleotide exchange factor activity"/>
    <property type="evidence" value="ECO:0007669"/>
    <property type="project" value="InterPro"/>
</dbReference>
<comment type="function">
    <text evidence="3 4">Participates actively in the response to hyperosmotic and heat shock by preventing the aggregation of stress-denatured proteins, in association with DnaK and GrpE. It is the nucleotide exchange factor for DnaK and may function as a thermosensor. Unfolded proteins bind initially to DnaJ; upon interaction with the DnaJ-bound protein, DnaK hydrolyzes its bound ATP, resulting in the formation of a stable complex. GrpE releases ADP from DnaK; ATP binding to DnaK triggers the release of the substrate protein, thus completing the reaction cycle. Several rounds of ATP-dependent interactions between DnaJ, DnaK and GrpE are required for fully efficient folding.</text>
</comment>
<name>A0A7C4XKB6_UNCW3</name>
<comment type="subunit">
    <text evidence="3">Homodimer.</text>
</comment>
<sequence length="205" mass="23804">MDGRQVIDKLKDKKGCLKVRNWESEVILKKGPVTILKEKVTTLETELKEYKDKYLRALAELDNYRKRMEREFEDFKIHSKGDFIMKIIPVLDNFDRALAGAVLNENYESFYKGMEIIYRQLKEILKSMGLEEYSGLGEKFDPTLHEALGVVVVNDQPENIIIEEISKGYKLGEKIIKPARVLVSKFEEKKEEIKGGEENGENNRD</sequence>
<dbReference type="EMBL" id="DTGZ01000056">
    <property type="protein sequence ID" value="HGV97278.1"/>
    <property type="molecule type" value="Genomic_DNA"/>
</dbReference>
<dbReference type="GO" id="GO:0006457">
    <property type="term" value="P:protein folding"/>
    <property type="evidence" value="ECO:0007669"/>
    <property type="project" value="InterPro"/>
</dbReference>
<dbReference type="PRINTS" id="PR00773">
    <property type="entry name" value="GRPEPROTEIN"/>
</dbReference>
<comment type="similarity">
    <text evidence="1 3 5">Belongs to the GrpE family.</text>
</comment>
<dbReference type="PROSITE" id="PS01071">
    <property type="entry name" value="GRPE"/>
    <property type="match status" value="1"/>
</dbReference>
<keyword evidence="3" id="KW-0963">Cytoplasm</keyword>
<dbReference type="GO" id="GO:0005737">
    <property type="term" value="C:cytoplasm"/>
    <property type="evidence" value="ECO:0007669"/>
    <property type="project" value="UniProtKB-SubCell"/>
</dbReference>
<dbReference type="InterPro" id="IPR013805">
    <property type="entry name" value="GrpE_CC"/>
</dbReference>
<dbReference type="HAMAP" id="MF_01151">
    <property type="entry name" value="GrpE"/>
    <property type="match status" value="1"/>
</dbReference>
<comment type="subcellular location">
    <subcellularLocation>
        <location evidence="3">Cytoplasm</location>
    </subcellularLocation>
</comment>
<proteinExistence type="inferred from homology"/>
<dbReference type="AlphaFoldDB" id="A0A7C4XKB6"/>
<dbReference type="Gene3D" id="3.90.20.20">
    <property type="match status" value="1"/>
</dbReference>